<evidence type="ECO:0000256" key="3">
    <source>
        <dbReference type="ARBA" id="ARBA00022630"/>
    </source>
</evidence>
<evidence type="ECO:0000259" key="6">
    <source>
        <dbReference type="Pfam" id="PF00881"/>
    </source>
</evidence>
<comment type="similarity">
    <text evidence="2">Belongs to the nitroreductase family.</text>
</comment>
<evidence type="ECO:0000313" key="7">
    <source>
        <dbReference type="EMBL" id="SFP96540.1"/>
    </source>
</evidence>
<dbReference type="InterPro" id="IPR029479">
    <property type="entry name" value="Nitroreductase"/>
</dbReference>
<evidence type="ECO:0000256" key="2">
    <source>
        <dbReference type="ARBA" id="ARBA00007118"/>
    </source>
</evidence>
<reference evidence="7 8" key="1">
    <citation type="submission" date="2016-10" db="EMBL/GenBank/DDBJ databases">
        <authorList>
            <person name="de Groot N.N."/>
        </authorList>
    </citation>
    <scope>NUCLEOTIDE SEQUENCE [LARGE SCALE GENOMIC DNA]</scope>
    <source>
        <strain evidence="7 8">DSM 19547</strain>
    </source>
</reference>
<dbReference type="AlphaFoldDB" id="A0A1I5UMT6"/>
<evidence type="ECO:0000256" key="4">
    <source>
        <dbReference type="ARBA" id="ARBA00022643"/>
    </source>
</evidence>
<dbReference type="GO" id="GO:0016491">
    <property type="term" value="F:oxidoreductase activity"/>
    <property type="evidence" value="ECO:0007669"/>
    <property type="project" value="UniProtKB-KW"/>
</dbReference>
<proteinExistence type="inferred from homology"/>
<dbReference type="RefSeq" id="WP_093424776.1">
    <property type="nucleotide sequence ID" value="NZ_FOXA01000022.1"/>
</dbReference>
<dbReference type="STRING" id="441119.SAMN04488047_12214"/>
<dbReference type="Proteomes" id="UP000199356">
    <property type="component" value="Unassembled WGS sequence"/>
</dbReference>
<gene>
    <name evidence="7" type="ORF">SAMN04488047_12214</name>
</gene>
<dbReference type="PANTHER" id="PTHR43673:SF2">
    <property type="entry name" value="NITROREDUCTASE"/>
    <property type="match status" value="1"/>
</dbReference>
<organism evidence="7 8">
    <name type="scientific">Tranquillimonas alkanivorans</name>
    <dbReference type="NCBI Taxonomy" id="441119"/>
    <lineage>
        <taxon>Bacteria</taxon>
        <taxon>Pseudomonadati</taxon>
        <taxon>Pseudomonadota</taxon>
        <taxon>Alphaproteobacteria</taxon>
        <taxon>Rhodobacterales</taxon>
        <taxon>Roseobacteraceae</taxon>
        <taxon>Tranquillimonas</taxon>
    </lineage>
</organism>
<feature type="domain" description="Nitroreductase" evidence="6">
    <location>
        <begin position="8"/>
        <end position="185"/>
    </location>
</feature>
<dbReference type="EMBL" id="FOXA01000022">
    <property type="protein sequence ID" value="SFP96540.1"/>
    <property type="molecule type" value="Genomic_DNA"/>
</dbReference>
<keyword evidence="8" id="KW-1185">Reference proteome</keyword>
<evidence type="ECO:0000313" key="8">
    <source>
        <dbReference type="Proteomes" id="UP000199356"/>
    </source>
</evidence>
<dbReference type="Gene3D" id="3.40.109.10">
    <property type="entry name" value="NADH Oxidase"/>
    <property type="match status" value="1"/>
</dbReference>
<keyword evidence="4" id="KW-0288">FMN</keyword>
<sequence length="217" mass="23709">MATPEDMARRYAVKRFIPGQRDDAALARALEAARLAPSSFGLHPWRIVRAEDPQVRRAVLDRAYGQEKVVTAGHLLVFASRSPLTEDDVDAHVDLTARIRPLDEAAREKLRGTLVKNVLERHDAAGLDAWCRAQCYLGLGVFLSACATLRLDAFPMEGFDPQAVTRLLGLDRERLTAQVLVTAGYGAPDDAEAARPKVRLARGNFVLDAGLPTTAQA</sequence>
<dbReference type="InterPro" id="IPR000415">
    <property type="entry name" value="Nitroreductase-like"/>
</dbReference>
<dbReference type="PANTHER" id="PTHR43673">
    <property type="entry name" value="NAD(P)H NITROREDUCTASE YDGI-RELATED"/>
    <property type="match status" value="1"/>
</dbReference>
<dbReference type="OrthoDB" id="9809288at2"/>
<protein>
    <submittedName>
        <fullName evidence="7">Nitroreductase</fullName>
    </submittedName>
</protein>
<comment type="cofactor">
    <cofactor evidence="1">
        <name>FMN</name>
        <dbReference type="ChEBI" id="CHEBI:58210"/>
    </cofactor>
</comment>
<dbReference type="SUPFAM" id="SSF55469">
    <property type="entry name" value="FMN-dependent nitroreductase-like"/>
    <property type="match status" value="1"/>
</dbReference>
<name>A0A1I5UMT6_9RHOB</name>
<accession>A0A1I5UMT6</accession>
<evidence type="ECO:0000256" key="1">
    <source>
        <dbReference type="ARBA" id="ARBA00001917"/>
    </source>
</evidence>
<evidence type="ECO:0000256" key="5">
    <source>
        <dbReference type="ARBA" id="ARBA00023002"/>
    </source>
</evidence>
<keyword evidence="3" id="KW-0285">Flavoprotein</keyword>
<dbReference type="Pfam" id="PF00881">
    <property type="entry name" value="Nitroreductase"/>
    <property type="match status" value="1"/>
</dbReference>
<keyword evidence="5" id="KW-0560">Oxidoreductase</keyword>